<dbReference type="InterPro" id="IPR036034">
    <property type="entry name" value="PDZ_sf"/>
</dbReference>
<feature type="domain" description="PDZ" evidence="1">
    <location>
        <begin position="104"/>
        <end position="175"/>
    </location>
</feature>
<dbReference type="GeneID" id="40324618"/>
<dbReference type="Gene3D" id="2.30.42.10">
    <property type="match status" value="1"/>
</dbReference>
<evidence type="ECO:0000259" key="1">
    <source>
        <dbReference type="PROSITE" id="PS50106"/>
    </source>
</evidence>
<dbReference type="Proteomes" id="UP000283634">
    <property type="component" value="Unassembled WGS sequence"/>
</dbReference>
<organism evidence="2 3">
    <name type="scientific">Trypanosoma rangeli</name>
    <dbReference type="NCBI Taxonomy" id="5698"/>
    <lineage>
        <taxon>Eukaryota</taxon>
        <taxon>Discoba</taxon>
        <taxon>Euglenozoa</taxon>
        <taxon>Kinetoplastea</taxon>
        <taxon>Metakinetoplastina</taxon>
        <taxon>Trypanosomatida</taxon>
        <taxon>Trypanosomatidae</taxon>
        <taxon>Trypanosoma</taxon>
        <taxon>Herpetosoma</taxon>
    </lineage>
</organism>
<sequence>MMEGYSDYLSSGFHLLQTKPLEVTYSAMAECAMCVERVKIVERQAVPRIEMDALRERLKSVERAIALMGNAIPSGRTVGDHTPILPSVGPSKGREFTAAVERFGLLGLRLQDGGDEPKGLIVMEVASNSAASKAQLRPGHIISHVGTAPVTTLSDFAEAIQGSDAVVKLAVYDPEAARVRVVTLGL</sequence>
<evidence type="ECO:0000313" key="2">
    <source>
        <dbReference type="EMBL" id="RNF11850.1"/>
    </source>
</evidence>
<comment type="caution">
    <text evidence="2">The sequence shown here is derived from an EMBL/GenBank/DDBJ whole genome shotgun (WGS) entry which is preliminary data.</text>
</comment>
<protein>
    <recommendedName>
        <fullName evidence="1">PDZ domain-containing protein</fullName>
    </recommendedName>
</protein>
<gene>
    <name evidence="2" type="ORF">TraAM80_00685</name>
</gene>
<dbReference type="Pfam" id="PF17820">
    <property type="entry name" value="PDZ_6"/>
    <property type="match status" value="1"/>
</dbReference>
<dbReference type="EMBL" id="MKGL01000012">
    <property type="protein sequence ID" value="RNF11850.1"/>
    <property type="molecule type" value="Genomic_DNA"/>
</dbReference>
<name>A0A3R7RS89_TRYRA</name>
<keyword evidence="3" id="KW-1185">Reference proteome</keyword>
<reference evidence="2 3" key="1">
    <citation type="journal article" date="2018" name="BMC Genomics">
        <title>Genomic comparison of Trypanosoma conorhini and Trypanosoma rangeli to Trypanosoma cruzi strains of high and low virulence.</title>
        <authorList>
            <person name="Bradwell K.R."/>
            <person name="Koparde V.N."/>
            <person name="Matveyev A.V."/>
            <person name="Serrano M.G."/>
            <person name="Alves J.M."/>
            <person name="Parikh H."/>
            <person name="Huang B."/>
            <person name="Lee V."/>
            <person name="Espinosa-Alvarez O."/>
            <person name="Ortiz P.A."/>
            <person name="Costa-Martins A.G."/>
            <person name="Teixeira M.M."/>
            <person name="Buck G.A."/>
        </authorList>
    </citation>
    <scope>NUCLEOTIDE SEQUENCE [LARGE SCALE GENOMIC DNA]</scope>
    <source>
        <strain evidence="2 3">AM80</strain>
    </source>
</reference>
<evidence type="ECO:0000313" key="3">
    <source>
        <dbReference type="Proteomes" id="UP000283634"/>
    </source>
</evidence>
<proteinExistence type="predicted"/>
<dbReference type="InterPro" id="IPR041489">
    <property type="entry name" value="PDZ_6"/>
</dbReference>
<dbReference type="RefSeq" id="XP_029242414.1">
    <property type="nucleotide sequence ID" value="XM_029377755.1"/>
</dbReference>
<dbReference type="SMART" id="SM00228">
    <property type="entry name" value="PDZ"/>
    <property type="match status" value="1"/>
</dbReference>
<dbReference type="SUPFAM" id="SSF50156">
    <property type="entry name" value="PDZ domain-like"/>
    <property type="match status" value="1"/>
</dbReference>
<dbReference type="InterPro" id="IPR001478">
    <property type="entry name" value="PDZ"/>
</dbReference>
<accession>A0A3R7RS89</accession>
<dbReference type="PROSITE" id="PS50106">
    <property type="entry name" value="PDZ"/>
    <property type="match status" value="1"/>
</dbReference>
<dbReference type="AlphaFoldDB" id="A0A3R7RS89"/>